<organism evidence="2 3">
    <name type="scientific">Rhodocytophaga rosea</name>
    <dbReference type="NCBI Taxonomy" id="2704465"/>
    <lineage>
        <taxon>Bacteria</taxon>
        <taxon>Pseudomonadati</taxon>
        <taxon>Bacteroidota</taxon>
        <taxon>Cytophagia</taxon>
        <taxon>Cytophagales</taxon>
        <taxon>Rhodocytophagaceae</taxon>
        <taxon>Rhodocytophaga</taxon>
    </lineage>
</organism>
<feature type="transmembrane region" description="Helical" evidence="1">
    <location>
        <begin position="170"/>
        <end position="191"/>
    </location>
</feature>
<reference evidence="2 3" key="1">
    <citation type="submission" date="2020-01" db="EMBL/GenBank/DDBJ databases">
        <authorList>
            <person name="Kim M.K."/>
        </authorList>
    </citation>
    <scope>NUCLEOTIDE SEQUENCE [LARGE SCALE GENOMIC DNA]</scope>
    <source>
        <strain evidence="2 3">172606-1</strain>
    </source>
</reference>
<gene>
    <name evidence="2" type="ORF">GXP67_15480</name>
</gene>
<evidence type="ECO:0000313" key="3">
    <source>
        <dbReference type="Proteomes" id="UP000480178"/>
    </source>
</evidence>
<dbReference type="EMBL" id="CP048222">
    <property type="protein sequence ID" value="QHT67940.1"/>
    <property type="molecule type" value="Genomic_DNA"/>
</dbReference>
<feature type="transmembrane region" description="Helical" evidence="1">
    <location>
        <begin position="7"/>
        <end position="28"/>
    </location>
</feature>
<keyword evidence="3" id="KW-1185">Reference proteome</keyword>
<evidence type="ECO:0000313" key="2">
    <source>
        <dbReference type="EMBL" id="QHT67940.1"/>
    </source>
</evidence>
<dbReference type="RefSeq" id="WP_162443961.1">
    <property type="nucleotide sequence ID" value="NZ_CP048222.1"/>
</dbReference>
<name>A0A6C0GJY0_9BACT</name>
<feature type="transmembrane region" description="Helical" evidence="1">
    <location>
        <begin position="54"/>
        <end position="72"/>
    </location>
</feature>
<evidence type="ECO:0000256" key="1">
    <source>
        <dbReference type="SAM" id="Phobius"/>
    </source>
</evidence>
<dbReference type="Proteomes" id="UP000480178">
    <property type="component" value="Chromosome"/>
</dbReference>
<feature type="transmembrane region" description="Helical" evidence="1">
    <location>
        <begin position="137"/>
        <end position="158"/>
    </location>
</feature>
<sequence length="207" mass="22777">MYFSQNFFRAAGICSILSAVSTLLLIFIPECYTPPSNFDEQVALHTNPYYIGRLWIHILHPVLVLTAAFGVVARKHAASTGSAVLGFLFFTLWGFTEIIQQSLNLFANNYTWRAAYAAATDNATRTLLKTQIIGFEAIWDGLFFALLLGFFLSNVSYGIATYQGKGLEKIVSICFFAGAGLTALSLIGNYGGPQLMAGFMSFLYPFI</sequence>
<dbReference type="AlphaFoldDB" id="A0A6C0GJY0"/>
<feature type="transmembrane region" description="Helical" evidence="1">
    <location>
        <begin position="84"/>
        <end position="103"/>
    </location>
</feature>
<accession>A0A6C0GJY0</accession>
<dbReference type="KEGG" id="rhoz:GXP67_15480"/>
<keyword evidence="1" id="KW-1133">Transmembrane helix</keyword>
<protein>
    <recommendedName>
        <fullName evidence="4">DUF4386 domain-containing protein</fullName>
    </recommendedName>
</protein>
<keyword evidence="1" id="KW-0472">Membrane</keyword>
<evidence type="ECO:0008006" key="4">
    <source>
        <dbReference type="Google" id="ProtNLM"/>
    </source>
</evidence>
<keyword evidence="1" id="KW-0812">Transmembrane</keyword>
<proteinExistence type="predicted"/>